<sequence>SGDLHIFPRHTKLISAILLISEIDLVSDYV</sequence>
<dbReference type="AlphaFoldDB" id="A0A382PN61"/>
<accession>A0A382PN61</accession>
<reference evidence="1" key="1">
    <citation type="submission" date="2018-05" db="EMBL/GenBank/DDBJ databases">
        <authorList>
            <person name="Lanie J.A."/>
            <person name="Ng W.-L."/>
            <person name="Kazmierczak K.M."/>
            <person name="Andrzejewski T.M."/>
            <person name="Davidsen T.M."/>
            <person name="Wayne K.J."/>
            <person name="Tettelin H."/>
            <person name="Glass J.I."/>
            <person name="Rusch D."/>
            <person name="Podicherti R."/>
            <person name="Tsui H.-C.T."/>
            <person name="Winkler M.E."/>
        </authorList>
    </citation>
    <scope>NUCLEOTIDE SEQUENCE</scope>
</reference>
<proteinExistence type="predicted"/>
<evidence type="ECO:0000313" key="1">
    <source>
        <dbReference type="EMBL" id="SVC74088.1"/>
    </source>
</evidence>
<dbReference type="EMBL" id="UINC01108183">
    <property type="protein sequence ID" value="SVC74088.1"/>
    <property type="molecule type" value="Genomic_DNA"/>
</dbReference>
<feature type="non-terminal residue" evidence="1">
    <location>
        <position position="1"/>
    </location>
</feature>
<protein>
    <submittedName>
        <fullName evidence="1">Uncharacterized protein</fullName>
    </submittedName>
</protein>
<name>A0A382PN61_9ZZZZ</name>
<organism evidence="1">
    <name type="scientific">marine metagenome</name>
    <dbReference type="NCBI Taxonomy" id="408172"/>
    <lineage>
        <taxon>unclassified sequences</taxon>
        <taxon>metagenomes</taxon>
        <taxon>ecological metagenomes</taxon>
    </lineage>
</organism>
<gene>
    <name evidence="1" type="ORF">METZ01_LOCUS326942</name>
</gene>